<proteinExistence type="predicted"/>
<evidence type="ECO:0000256" key="1">
    <source>
        <dbReference type="SAM" id="Coils"/>
    </source>
</evidence>
<keyword evidence="1" id="KW-0175">Coiled coil</keyword>
<dbReference type="Gene3D" id="1.20.5.340">
    <property type="match status" value="1"/>
</dbReference>
<feature type="transmembrane region" description="Helical" evidence="2">
    <location>
        <begin position="89"/>
        <end position="110"/>
    </location>
</feature>
<dbReference type="Proteomes" id="UP000287247">
    <property type="component" value="Unassembled WGS sequence"/>
</dbReference>
<protein>
    <submittedName>
        <fullName evidence="3">Uncharacterized protein</fullName>
    </submittedName>
</protein>
<gene>
    <name evidence="3" type="ORF">AsFPU1_2424</name>
</gene>
<dbReference type="EMBL" id="BDQK01000013">
    <property type="protein sequence ID" value="GBF81015.1"/>
    <property type="molecule type" value="Genomic_DNA"/>
</dbReference>
<evidence type="ECO:0000256" key="2">
    <source>
        <dbReference type="SAM" id="Phobius"/>
    </source>
</evidence>
<keyword evidence="2" id="KW-0812">Transmembrane</keyword>
<name>A0A401II68_APHSA</name>
<sequence>MQYIIENNSYFEVNKKMSVTIEQDLKEYLGKFDQRFDRLEQKLEKIDNRLTNLEVGQARLEEKVDSLEKDIESVKEDTKELKGSQKAQIWTLIGILGTALLGTVVSYIILPLPPQ</sequence>
<accession>A0A401II68</accession>
<keyword evidence="2" id="KW-0472">Membrane</keyword>
<feature type="coiled-coil region" evidence="1">
    <location>
        <begin position="29"/>
        <end position="84"/>
    </location>
</feature>
<reference evidence="4" key="1">
    <citation type="submission" date="2017-05" db="EMBL/GenBank/DDBJ databases">
        <title>Physiological properties and genetic analysis related to exopolysaccharide production of fresh-water unicellular cyanobacterium Aphanothece sacrum, Suizenji Nori, that has been cultured as a food source in Japan.</title>
        <authorList>
            <person name="Kanesaki Y."/>
            <person name="Yoshikawa S."/>
            <person name="Ohki K."/>
        </authorList>
    </citation>
    <scope>NUCLEOTIDE SEQUENCE [LARGE SCALE GENOMIC DNA]</scope>
    <source>
        <strain evidence="4">FPU1</strain>
    </source>
</reference>
<evidence type="ECO:0000313" key="3">
    <source>
        <dbReference type="EMBL" id="GBF81015.1"/>
    </source>
</evidence>
<dbReference type="AlphaFoldDB" id="A0A401II68"/>
<organism evidence="3 4">
    <name type="scientific">Aphanothece sacrum FPU1</name>
    <dbReference type="NCBI Taxonomy" id="1920663"/>
    <lineage>
        <taxon>Bacteria</taxon>
        <taxon>Bacillati</taxon>
        <taxon>Cyanobacteriota</taxon>
        <taxon>Cyanophyceae</taxon>
        <taxon>Oscillatoriophycideae</taxon>
        <taxon>Chroococcales</taxon>
        <taxon>Aphanothecaceae</taxon>
        <taxon>Aphanothece</taxon>
    </lineage>
</organism>
<comment type="caution">
    <text evidence="3">The sequence shown here is derived from an EMBL/GenBank/DDBJ whole genome shotgun (WGS) entry which is preliminary data.</text>
</comment>
<dbReference type="SUPFAM" id="SSF57997">
    <property type="entry name" value="Tropomyosin"/>
    <property type="match status" value="1"/>
</dbReference>
<keyword evidence="4" id="KW-1185">Reference proteome</keyword>
<evidence type="ECO:0000313" key="4">
    <source>
        <dbReference type="Proteomes" id="UP000287247"/>
    </source>
</evidence>
<keyword evidence="2" id="KW-1133">Transmembrane helix</keyword>